<dbReference type="InterPro" id="IPR040256">
    <property type="entry name" value="At4g02000-like"/>
</dbReference>
<evidence type="ECO:0000313" key="4">
    <source>
        <dbReference type="Proteomes" id="UP001152523"/>
    </source>
</evidence>
<feature type="region of interest" description="Disordered" evidence="1">
    <location>
        <begin position="1"/>
        <end position="25"/>
    </location>
</feature>
<evidence type="ECO:0000259" key="2">
    <source>
        <dbReference type="Pfam" id="PF14111"/>
    </source>
</evidence>
<dbReference type="InterPro" id="IPR025558">
    <property type="entry name" value="DUF4283"/>
</dbReference>
<reference evidence="3" key="1">
    <citation type="submission" date="2022-07" db="EMBL/GenBank/DDBJ databases">
        <authorList>
            <person name="Macas J."/>
            <person name="Novak P."/>
            <person name="Neumann P."/>
        </authorList>
    </citation>
    <scope>NUCLEOTIDE SEQUENCE</scope>
</reference>
<organism evidence="3 4">
    <name type="scientific">Cuscuta epithymum</name>
    <dbReference type="NCBI Taxonomy" id="186058"/>
    <lineage>
        <taxon>Eukaryota</taxon>
        <taxon>Viridiplantae</taxon>
        <taxon>Streptophyta</taxon>
        <taxon>Embryophyta</taxon>
        <taxon>Tracheophyta</taxon>
        <taxon>Spermatophyta</taxon>
        <taxon>Magnoliopsida</taxon>
        <taxon>eudicotyledons</taxon>
        <taxon>Gunneridae</taxon>
        <taxon>Pentapetalae</taxon>
        <taxon>asterids</taxon>
        <taxon>lamiids</taxon>
        <taxon>Solanales</taxon>
        <taxon>Convolvulaceae</taxon>
        <taxon>Cuscuteae</taxon>
        <taxon>Cuscuta</taxon>
        <taxon>Cuscuta subgen. Cuscuta</taxon>
    </lineage>
</organism>
<gene>
    <name evidence="3" type="ORF">CEPIT_LOCUS15971</name>
</gene>
<dbReference type="AlphaFoldDB" id="A0AAV0DIB6"/>
<keyword evidence="4" id="KW-1185">Reference proteome</keyword>
<evidence type="ECO:0000313" key="3">
    <source>
        <dbReference type="EMBL" id="CAH9102285.1"/>
    </source>
</evidence>
<feature type="compositionally biased region" description="Basic and acidic residues" evidence="1">
    <location>
        <begin position="699"/>
        <end position="721"/>
    </location>
</feature>
<feature type="compositionally biased region" description="Polar residues" evidence="1">
    <location>
        <begin position="403"/>
        <end position="413"/>
    </location>
</feature>
<comment type="caution">
    <text evidence="3">The sequence shown here is derived from an EMBL/GenBank/DDBJ whole genome shotgun (WGS) entry which is preliminary data.</text>
</comment>
<name>A0AAV0DIB6_9ASTE</name>
<sequence>MQTYPMTKKNKKNHTPPPKDNSFDAKIKMLNDKKELEDKKKSGDQVLAPYIPKIAPSLTINPTHSTVESSKEITFEKQSASSTGVSPIGNANHKKDDLIEDESETLGSIDTYSEASLDATSKDEKNEKKGWANLFQNNRSLSHGMKLEFIPPKGDIVDFSNRKVPSIIDIWGYCLVGIFTGRFPGIKAVLDLVNTWGVQCKLKKHDKGWTIFQFKNEEDRTKVISGGPYSSYGKALFLKVLSDDFEVDDEEFLKVPIWIKLPGLSVTLWNKEEISELTSRVGVPIVADQVTLTKMRPNFARVLVEVDLSKPPILEIPMIQPSGKKRIQYVYYETYPNYCYECKKYGHDPFKCMILHPELSEKVQEEATTTKSITLKQIQPNVVTNGQTEETSFQLVVPRKNKNQSSTKKNPNATKVAPKVAGSTVPSGPNLNLGKKFVWRGRKIKSVHQLLSDDIIVDFDTEEDGATVVFVKKQQQIKGQTPVARLDIHTLKEAQKDSPAIFITDPCLVGLPGVKRAKKWYNFNKEIFIPNIASFFDLEARHNVEFARAREQAMEVEERIKVERRSKAKAAAQLHDPIYVRKKPYKDWGERLVNNVYELDEEDVITCMEFDTDGHRIVYAGKRELLPFSMPIYRVGPDFKRANFEDPGMSFTLECIRELPGVSREGAWFNFDTSIFIPKVVAFFDDNSIENVEARRAMKEAQIKGKAKENGDDSEEDRTSNPDDLDD</sequence>
<feature type="region of interest" description="Disordered" evidence="1">
    <location>
        <begin position="699"/>
        <end position="727"/>
    </location>
</feature>
<feature type="region of interest" description="Disordered" evidence="1">
    <location>
        <begin position="69"/>
        <end position="97"/>
    </location>
</feature>
<protein>
    <recommendedName>
        <fullName evidence="2">DUF4283 domain-containing protein</fullName>
    </recommendedName>
</protein>
<dbReference type="Proteomes" id="UP001152523">
    <property type="component" value="Unassembled WGS sequence"/>
</dbReference>
<evidence type="ECO:0000256" key="1">
    <source>
        <dbReference type="SAM" id="MobiDB-lite"/>
    </source>
</evidence>
<feature type="domain" description="DUF4283" evidence="2">
    <location>
        <begin position="171"/>
        <end position="247"/>
    </location>
</feature>
<dbReference type="Pfam" id="PF14111">
    <property type="entry name" value="DUF4283"/>
    <property type="match status" value="1"/>
</dbReference>
<proteinExistence type="predicted"/>
<dbReference type="EMBL" id="CAMAPF010000114">
    <property type="protein sequence ID" value="CAH9102285.1"/>
    <property type="molecule type" value="Genomic_DNA"/>
</dbReference>
<dbReference type="PANTHER" id="PTHR31286">
    <property type="entry name" value="GLYCINE-RICH CELL WALL STRUCTURAL PROTEIN 1.8-LIKE"/>
    <property type="match status" value="1"/>
</dbReference>
<feature type="compositionally biased region" description="Polar residues" evidence="1">
    <location>
        <begin position="76"/>
        <end position="85"/>
    </location>
</feature>
<accession>A0AAV0DIB6</accession>
<dbReference type="PANTHER" id="PTHR31286:SF168">
    <property type="entry name" value="DUF4283 DOMAIN-CONTAINING PROTEIN"/>
    <property type="match status" value="1"/>
</dbReference>
<feature type="region of interest" description="Disordered" evidence="1">
    <location>
        <begin position="398"/>
        <end position="424"/>
    </location>
</feature>